<dbReference type="AlphaFoldDB" id="A0A239MPR1"/>
<name>A0A239MPR1_9ACTN</name>
<evidence type="ECO:0000313" key="2">
    <source>
        <dbReference type="EMBL" id="SNT44233.1"/>
    </source>
</evidence>
<sequence>MLNILASNAGDASPSFQPAPRAADESNLDWLGRELTGHGTQLLLIGARDHIGFRLRVAQAHLRHDLTPSHWSHAALLGSVAGAGTLLYEVSLDPPRGFGVPTAANALQVGRLSAYADADRFRNIALLRLPVPAEQWQGESTSTQISVLDRFRKQRSVLDVTELVPQWLAFCWGVGRAANPLLDPSPIAGAWHVGDRIGTWADS</sequence>
<organism evidence="2 3">
    <name type="scientific">Asanoa hainanensis</name>
    <dbReference type="NCBI Taxonomy" id="560556"/>
    <lineage>
        <taxon>Bacteria</taxon>
        <taxon>Bacillati</taxon>
        <taxon>Actinomycetota</taxon>
        <taxon>Actinomycetes</taxon>
        <taxon>Micromonosporales</taxon>
        <taxon>Micromonosporaceae</taxon>
        <taxon>Asanoa</taxon>
    </lineage>
</organism>
<dbReference type="OrthoDB" id="8481213at2"/>
<keyword evidence="3" id="KW-1185">Reference proteome</keyword>
<protein>
    <submittedName>
        <fullName evidence="2">Uncharacterized protein</fullName>
    </submittedName>
</protein>
<gene>
    <name evidence="2" type="ORF">SAMN05421812_10689</name>
</gene>
<dbReference type="EMBL" id="FZPH01000006">
    <property type="protein sequence ID" value="SNT44233.1"/>
    <property type="molecule type" value="Genomic_DNA"/>
</dbReference>
<evidence type="ECO:0000313" key="3">
    <source>
        <dbReference type="Proteomes" id="UP000198362"/>
    </source>
</evidence>
<reference evidence="2 3" key="1">
    <citation type="submission" date="2017-06" db="EMBL/GenBank/DDBJ databases">
        <authorList>
            <person name="Kim H.J."/>
            <person name="Triplett B.A."/>
        </authorList>
    </citation>
    <scope>NUCLEOTIDE SEQUENCE [LARGE SCALE GENOMIC DNA]</scope>
    <source>
        <strain evidence="2 3">CGMCC 4.5593</strain>
    </source>
</reference>
<dbReference type="RefSeq" id="WP_089249755.1">
    <property type="nucleotide sequence ID" value="NZ_FZPH01000006.1"/>
</dbReference>
<dbReference type="Proteomes" id="UP000198362">
    <property type="component" value="Unassembled WGS sequence"/>
</dbReference>
<accession>A0A239MPR1</accession>
<evidence type="ECO:0000256" key="1">
    <source>
        <dbReference type="SAM" id="MobiDB-lite"/>
    </source>
</evidence>
<proteinExistence type="predicted"/>
<feature type="region of interest" description="Disordered" evidence="1">
    <location>
        <begin position="1"/>
        <end position="21"/>
    </location>
</feature>